<organism evidence="1 2">
    <name type="scientific">Fannyhessea vaginae PB189-T1-4</name>
    <dbReference type="NCBI Taxonomy" id="866774"/>
    <lineage>
        <taxon>Bacteria</taxon>
        <taxon>Bacillati</taxon>
        <taxon>Actinomycetota</taxon>
        <taxon>Coriobacteriia</taxon>
        <taxon>Coriobacteriales</taxon>
        <taxon>Atopobiaceae</taxon>
        <taxon>Fannyhessea</taxon>
    </lineage>
</organism>
<dbReference type="InterPro" id="IPR023214">
    <property type="entry name" value="HAD_sf"/>
</dbReference>
<dbReference type="RefSeq" id="WP_006303916.1">
    <property type="nucleotide sequence ID" value="NZ_AEDQ01000017.1"/>
</dbReference>
<protein>
    <submittedName>
        <fullName evidence="1">HAD phosphatase, family IIIA</fullName>
        <ecNumber evidence="1">3.1.3.-</ecNumber>
    </submittedName>
</protein>
<dbReference type="Proteomes" id="UP000004431">
    <property type="component" value="Unassembled WGS sequence"/>
</dbReference>
<name>A0ABN0B072_9ACTN</name>
<dbReference type="Pfam" id="PF09419">
    <property type="entry name" value="PGP_phosphatase"/>
    <property type="match status" value="1"/>
</dbReference>
<comment type="caution">
    <text evidence="1">The sequence shown here is derived from an EMBL/GenBank/DDBJ whole genome shotgun (WGS) entry which is preliminary data.</text>
</comment>
<sequence>MSFIPADAYYVSISDIPLSLLESWHIEVLFIDRDNTCVPRSTRTIPADVSAWFDALAAHTSIRAYIVSNNIHTEAVNKTAQSLGIKAISHAMKPSCSVMVNVMKKHGIAPEHACVIGDQLFTDILAGKRGGTRTILVKPQSRRDLWYTYVLRVIEWIVLRRVTWMGAHHE</sequence>
<dbReference type="InterPro" id="IPR027706">
    <property type="entry name" value="PGP_Pase"/>
</dbReference>
<dbReference type="Gene3D" id="3.40.50.1000">
    <property type="entry name" value="HAD superfamily/HAD-like"/>
    <property type="match status" value="1"/>
</dbReference>
<reference evidence="1 2" key="1">
    <citation type="submission" date="2010-08" db="EMBL/GenBank/DDBJ databases">
        <authorList>
            <person name="Durkin A.S."/>
            <person name="Madupu R."/>
            <person name="Torralba M."/>
            <person name="Gillis M."/>
            <person name="Methe B."/>
            <person name="Sutton G."/>
            <person name="Nelson K.E."/>
        </authorList>
    </citation>
    <scope>NUCLEOTIDE SEQUENCE [LARGE SCALE GENOMIC DNA]</scope>
    <source>
        <strain evidence="1 2">PB189-T1-4</strain>
    </source>
</reference>
<dbReference type="GO" id="GO:0016787">
    <property type="term" value="F:hydrolase activity"/>
    <property type="evidence" value="ECO:0007669"/>
    <property type="project" value="UniProtKB-KW"/>
</dbReference>
<keyword evidence="2" id="KW-1185">Reference proteome</keyword>
<dbReference type="SUPFAM" id="SSF56784">
    <property type="entry name" value="HAD-like"/>
    <property type="match status" value="1"/>
</dbReference>
<dbReference type="PANTHER" id="PTHR19288">
    <property type="entry name" value="4-NITROPHENYLPHOSPHATASE-RELATED"/>
    <property type="match status" value="1"/>
</dbReference>
<dbReference type="NCBIfam" id="TIGR01668">
    <property type="entry name" value="YqeG_hyp_ppase"/>
    <property type="match status" value="1"/>
</dbReference>
<gene>
    <name evidence="1" type="primary">yqeG</name>
    <name evidence="1" type="ORF">HMPREF9248_1011</name>
</gene>
<evidence type="ECO:0000313" key="1">
    <source>
        <dbReference type="EMBL" id="EFL44208.1"/>
    </source>
</evidence>
<keyword evidence="1" id="KW-0378">Hydrolase</keyword>
<dbReference type="EC" id="3.1.3.-" evidence="1"/>
<dbReference type="InterPro" id="IPR010021">
    <property type="entry name" value="PGPP1/Gep4"/>
</dbReference>
<proteinExistence type="predicted"/>
<dbReference type="EMBL" id="AEDQ01000017">
    <property type="protein sequence ID" value="EFL44208.1"/>
    <property type="molecule type" value="Genomic_DNA"/>
</dbReference>
<evidence type="ECO:0000313" key="2">
    <source>
        <dbReference type="Proteomes" id="UP000004431"/>
    </source>
</evidence>
<dbReference type="InterPro" id="IPR036412">
    <property type="entry name" value="HAD-like_sf"/>
</dbReference>
<accession>A0ABN0B072</accession>
<dbReference type="PANTHER" id="PTHR19288:SF25">
    <property type="entry name" value="PHOSPHATIDYLGLYCEROPHOSPHATASE GEP4, MITOCHONDRIAL"/>
    <property type="match status" value="1"/>
</dbReference>